<name>A0A429ZSM6_9ENTE</name>
<protein>
    <submittedName>
        <fullName evidence="1">Uncharacterized protein</fullName>
    </submittedName>
</protein>
<dbReference type="AlphaFoldDB" id="A0A429ZSM6"/>
<reference evidence="1 2" key="1">
    <citation type="submission" date="2017-05" db="EMBL/GenBank/DDBJ databases">
        <title>Vagococcus spp. assemblies.</title>
        <authorList>
            <person name="Gulvik C.A."/>
        </authorList>
    </citation>
    <scope>NUCLEOTIDE SEQUENCE [LARGE SCALE GENOMIC DNA]</scope>
    <source>
        <strain evidence="1 2">NCFB 2777</strain>
    </source>
</reference>
<gene>
    <name evidence="1" type="ORF">CBF35_05410</name>
</gene>
<keyword evidence="2" id="KW-1185">Reference proteome</keyword>
<evidence type="ECO:0000313" key="2">
    <source>
        <dbReference type="Proteomes" id="UP000287239"/>
    </source>
</evidence>
<accession>A0A429ZSM6</accession>
<organism evidence="1 2">
    <name type="scientific">Vagococcus salmoninarum</name>
    <dbReference type="NCBI Taxonomy" id="2739"/>
    <lineage>
        <taxon>Bacteria</taxon>
        <taxon>Bacillati</taxon>
        <taxon>Bacillota</taxon>
        <taxon>Bacilli</taxon>
        <taxon>Lactobacillales</taxon>
        <taxon>Enterococcaceae</taxon>
        <taxon>Vagococcus</taxon>
    </lineage>
</organism>
<proteinExistence type="predicted"/>
<evidence type="ECO:0000313" key="1">
    <source>
        <dbReference type="EMBL" id="RST96671.1"/>
    </source>
</evidence>
<dbReference type="EMBL" id="NGJU01000006">
    <property type="protein sequence ID" value="RST96671.1"/>
    <property type="molecule type" value="Genomic_DNA"/>
</dbReference>
<dbReference type="Proteomes" id="UP000287239">
    <property type="component" value="Unassembled WGS sequence"/>
</dbReference>
<sequence length="108" mass="12682">MEFTQQINVPKDFFAPTYLLKNTLAFRRMSSEVTIIEGIKYNLWSFSSVKINHGALLIPIQNADHIFIFTLEKHEDVYTVPYRFTNYLNKLDAVVSELKPKTSLYIQY</sequence>
<comment type="caution">
    <text evidence="1">The sequence shown here is derived from an EMBL/GenBank/DDBJ whole genome shotgun (WGS) entry which is preliminary data.</text>
</comment>